<dbReference type="AlphaFoldDB" id="A0AA95NNT1"/>
<organism evidence="2 3">
    <name type="scientific">Paucibacter sediminis</name>
    <dbReference type="NCBI Taxonomy" id="3019553"/>
    <lineage>
        <taxon>Bacteria</taxon>
        <taxon>Pseudomonadati</taxon>
        <taxon>Pseudomonadota</taxon>
        <taxon>Betaproteobacteria</taxon>
        <taxon>Burkholderiales</taxon>
        <taxon>Sphaerotilaceae</taxon>
        <taxon>Roseateles</taxon>
    </lineage>
</organism>
<evidence type="ECO:0000313" key="2">
    <source>
        <dbReference type="EMBL" id="WIT13391.1"/>
    </source>
</evidence>
<dbReference type="InterPro" id="IPR046867">
    <property type="entry name" value="AldOxase/xan_DH_MoCoBD2"/>
</dbReference>
<dbReference type="Proteomes" id="UP001177769">
    <property type="component" value="Chromosome"/>
</dbReference>
<dbReference type="PANTHER" id="PTHR47495:SF2">
    <property type="entry name" value="ALDEHYDE DEHYDROGENASE"/>
    <property type="match status" value="1"/>
</dbReference>
<dbReference type="InterPro" id="IPR008274">
    <property type="entry name" value="AldOxase/xan_DH_MoCoBD1"/>
</dbReference>
<gene>
    <name evidence="2" type="ORF">PFX98_07200</name>
</gene>
<dbReference type="PROSITE" id="PS51318">
    <property type="entry name" value="TAT"/>
    <property type="match status" value="1"/>
</dbReference>
<dbReference type="InterPro" id="IPR037165">
    <property type="entry name" value="AldOxase/xan_DH_Mopterin-bd_sf"/>
</dbReference>
<dbReference type="Gene3D" id="3.90.1170.50">
    <property type="entry name" value="Aldehyde oxidase/xanthine dehydrogenase, a/b hammerhead"/>
    <property type="match status" value="1"/>
</dbReference>
<proteinExistence type="predicted"/>
<dbReference type="GO" id="GO:0016491">
    <property type="term" value="F:oxidoreductase activity"/>
    <property type="evidence" value="ECO:0007669"/>
    <property type="project" value="InterPro"/>
</dbReference>
<name>A0AA95NNT1_9BURK</name>
<dbReference type="InterPro" id="IPR052516">
    <property type="entry name" value="N-heterocyclic_Hydroxylase"/>
</dbReference>
<dbReference type="PANTHER" id="PTHR47495">
    <property type="entry name" value="ALDEHYDE DEHYDROGENASE"/>
    <property type="match status" value="1"/>
</dbReference>
<dbReference type="InterPro" id="IPR012368">
    <property type="entry name" value="OxRdtase_Mopterin-bd_su_IorB"/>
</dbReference>
<dbReference type="Pfam" id="PF20256">
    <property type="entry name" value="MoCoBD_2"/>
    <property type="match status" value="1"/>
</dbReference>
<dbReference type="InterPro" id="IPR006311">
    <property type="entry name" value="TAT_signal"/>
</dbReference>
<sequence length="754" mass="80205">MTIKRRGFLIAGGLAGGGLLLGVGISTPPSARTRLGDKQVFAPAAGQLALNGWVKITREGRVIVATPRAEMGQGVHSALAMLVAEELDADWSMVGTEQAPAAQIYANAALLLNVAPFESDDDGLLARVARGSLQRLGYTLGLQVTGGSSSIRDAWEPMRLAGASARAMLVEAAARRWQVQAGECVVKQGVVSHPPSGRRAGFGELAEATAAIDPRSDVVFKDPGSYQLIGKPQPRLDLPAKVNGQAQFGIDVRPEGLLYAAIRHAPAFGGSIKRLDDASAKQGRGVVDAFVLPNGRAAVVVADRYWRAKRVLDALPLDFEPGPHGQLDSAQISQQLRAALEGGQSGTGFRNQGDAAGQLGQARRKLQAVYEVPFLAHAAMEPINCTAQFKDGRLTLWCGTQVASLARWRAAQVAGLDGERVDLHVPLLGGGFGRRLELDMVEEAVAIAMRLPGRPIQLLWSREEDMQHDMYRPAAMASFEAALDEGGRPLAWLNRVAAPSVGLATMERLLPSMAMDTPDKNQIEGAFDLPYAVPHLSVRQLRVATPVPVGSWRSVGHSYNAFFTESFIDELAHAAGQDPFAYRRGLLAAKPRHRAVLELAAAKAGWGQALPAGHARGIALHESFGSICAQVAEVSLESGKPRVHRVVCALDCGIVVNPDTVRAQMEGAIVYGLSAALYGEISIKNGAVEQGNFPSYEVVRMAQMPRVETHLVASTAAPGGVGEPGTPPIAPALANALFALTQQRLRRLPLRPKT</sequence>
<dbReference type="SUPFAM" id="SSF56003">
    <property type="entry name" value="Molybdenum cofactor-binding domain"/>
    <property type="match status" value="2"/>
</dbReference>
<protein>
    <submittedName>
        <fullName evidence="2">Xanthine dehydrogenase family protein molybdopterin-binding subunit</fullName>
    </submittedName>
</protein>
<reference evidence="2" key="1">
    <citation type="submission" date="2023-01" db="EMBL/GenBank/DDBJ databases">
        <title>Whole genome sequence of Paucibacter sp. S2-9 isolated from pond sediment.</title>
        <authorList>
            <person name="Jung J.Y."/>
        </authorList>
    </citation>
    <scope>NUCLEOTIDE SEQUENCE</scope>
    <source>
        <strain evidence="2">S2-9</strain>
    </source>
</reference>
<dbReference type="InterPro" id="IPR000674">
    <property type="entry name" value="Ald_Oxase/Xan_DH_a/b"/>
</dbReference>
<evidence type="ECO:0000313" key="3">
    <source>
        <dbReference type="Proteomes" id="UP001177769"/>
    </source>
</evidence>
<keyword evidence="3" id="KW-1185">Reference proteome</keyword>
<dbReference type="Gene3D" id="3.30.365.10">
    <property type="entry name" value="Aldehyde oxidase/xanthine dehydrogenase, molybdopterin binding domain"/>
    <property type="match status" value="4"/>
</dbReference>
<dbReference type="SMART" id="SM01008">
    <property type="entry name" value="Ald_Xan_dh_C"/>
    <property type="match status" value="1"/>
</dbReference>
<evidence type="ECO:0000259" key="1">
    <source>
        <dbReference type="SMART" id="SM01008"/>
    </source>
</evidence>
<accession>A0AA95NNT1</accession>
<dbReference type="PIRSF" id="PIRSF036389">
    <property type="entry name" value="IOR_B"/>
    <property type="match status" value="1"/>
</dbReference>
<dbReference type="KEGG" id="pais:PFX98_07200"/>
<dbReference type="Pfam" id="PF02738">
    <property type="entry name" value="MoCoBD_1"/>
    <property type="match status" value="1"/>
</dbReference>
<dbReference type="EMBL" id="CP116346">
    <property type="protein sequence ID" value="WIT13391.1"/>
    <property type="molecule type" value="Genomic_DNA"/>
</dbReference>
<feature type="domain" description="Aldehyde oxidase/xanthine dehydrogenase a/b hammerhead" evidence="1">
    <location>
        <begin position="243"/>
        <end position="323"/>
    </location>
</feature>
<dbReference type="RefSeq" id="WP_285234503.1">
    <property type="nucleotide sequence ID" value="NZ_CP116346.1"/>
</dbReference>